<accession>A0A1J0MCJ1</accession>
<proteinExistence type="predicted"/>
<dbReference type="EMBL" id="KY092482">
    <property type="protein sequence ID" value="APD18696.1"/>
    <property type="molecule type" value="Genomic_DNA"/>
</dbReference>
<evidence type="ECO:0000313" key="2">
    <source>
        <dbReference type="EMBL" id="APD18696.1"/>
    </source>
</evidence>
<feature type="region of interest" description="Disordered" evidence="1">
    <location>
        <begin position="79"/>
        <end position="145"/>
    </location>
</feature>
<protein>
    <recommendedName>
        <fullName evidence="4">Ribbon-helix-helix DNA binding domain protein</fullName>
    </recommendedName>
</protein>
<evidence type="ECO:0008006" key="4">
    <source>
        <dbReference type="Google" id="ProtNLM"/>
    </source>
</evidence>
<feature type="region of interest" description="Disordered" evidence="1">
    <location>
        <begin position="1"/>
        <end position="22"/>
    </location>
</feature>
<sequence length="145" mass="15504">MATPKRTQQPEPPKAGTRPSVRVDDQLAADLAVVMRTGANLSDAIRLAVRQVADMYRTAWAEGVVPVGTAPTLLAYQLHQDPTMTPPQPRPSDAVTSGYDARRTPPASPVGRPAAPVGHPSAPAPIRRRLFRRSGPIPGLPVRQP</sequence>
<reference evidence="3" key="1">
    <citation type="submission" date="2016-11" db="EMBL/GenBank/DDBJ databases">
        <authorList>
            <person name="Jaros S."/>
            <person name="Januszkiewicz K."/>
            <person name="Wedrychowicz H."/>
        </authorList>
    </citation>
    <scope>NUCLEOTIDE SEQUENCE [LARGE SCALE GENOMIC DNA]</scope>
</reference>
<dbReference type="Proteomes" id="UP000223242">
    <property type="component" value="Segment"/>
</dbReference>
<evidence type="ECO:0000256" key="1">
    <source>
        <dbReference type="SAM" id="MobiDB-lite"/>
    </source>
</evidence>
<organism evidence="2 3">
    <name type="scientific">Streptomyces phage Mojorita</name>
    <dbReference type="NCBI Taxonomy" id="1920309"/>
    <lineage>
        <taxon>Viruses</taxon>
        <taxon>Duplodnaviria</taxon>
        <taxon>Heunggongvirae</taxon>
        <taxon>Uroviricota</taxon>
        <taxon>Caudoviricetes</taxon>
        <taxon>Picardvirus</taxon>
        <taxon>Picardvirus picard</taxon>
    </lineage>
</organism>
<name>A0A1J0MCJ1_9CAUD</name>
<gene>
    <name evidence="2" type="ORF">SEA_MOJORITA_55</name>
</gene>
<evidence type="ECO:0000313" key="3">
    <source>
        <dbReference type="Proteomes" id="UP000223242"/>
    </source>
</evidence>